<accession>A0A6G8KZV9</accession>
<evidence type="ECO:0000256" key="2">
    <source>
        <dbReference type="PIRNR" id="PIRNR003170"/>
    </source>
</evidence>
<proteinExistence type="inferred from homology"/>
<dbReference type="GO" id="GO:0009229">
    <property type="term" value="P:thiamine diphosphate biosynthetic process"/>
    <property type="evidence" value="ECO:0007669"/>
    <property type="project" value="UniProtKB-UniPathway"/>
</dbReference>
<dbReference type="KEGG" id="blut:EW640_13155"/>
<dbReference type="GO" id="GO:0005829">
    <property type="term" value="C:cytosol"/>
    <property type="evidence" value="ECO:0007669"/>
    <property type="project" value="TreeGrafter"/>
</dbReference>
<dbReference type="Proteomes" id="UP000501518">
    <property type="component" value="Chromosome"/>
</dbReference>
<dbReference type="GO" id="GO:0009228">
    <property type="term" value="P:thiamine biosynthetic process"/>
    <property type="evidence" value="ECO:0007669"/>
    <property type="project" value="UniProtKB-KW"/>
</dbReference>
<feature type="active site" description="Proton donor" evidence="3">
    <location>
        <position position="218"/>
    </location>
</feature>
<evidence type="ECO:0000313" key="6">
    <source>
        <dbReference type="EMBL" id="QIN30105.1"/>
    </source>
</evidence>
<feature type="binding site" evidence="4">
    <location>
        <position position="57"/>
    </location>
    <ligand>
        <name>substrate</name>
    </ligand>
</feature>
<keyword evidence="2" id="KW-0784">Thiamine biosynthesis</keyword>
<dbReference type="UniPathway" id="UPA00060"/>
<evidence type="ECO:0000313" key="7">
    <source>
        <dbReference type="Proteomes" id="UP000501518"/>
    </source>
</evidence>
<protein>
    <recommendedName>
        <fullName evidence="2">Aminopyrimidine aminohydrolase</fullName>
        <ecNumber evidence="2">3.5.99.2</ecNumber>
    </recommendedName>
</protein>
<evidence type="ECO:0000256" key="4">
    <source>
        <dbReference type="PIRSR" id="PIRSR003170-2"/>
    </source>
</evidence>
<comment type="catalytic activity">
    <reaction evidence="2">
        <text>thiamine + H2O = 5-(2-hydroxyethyl)-4-methylthiazole + 4-amino-5-hydroxymethyl-2-methylpyrimidine + H(+)</text>
        <dbReference type="Rhea" id="RHEA:17509"/>
        <dbReference type="ChEBI" id="CHEBI:15377"/>
        <dbReference type="ChEBI" id="CHEBI:15378"/>
        <dbReference type="ChEBI" id="CHEBI:16892"/>
        <dbReference type="ChEBI" id="CHEBI:17957"/>
        <dbReference type="ChEBI" id="CHEBI:18385"/>
        <dbReference type="EC" id="3.5.99.2"/>
    </reaction>
</comment>
<dbReference type="SUPFAM" id="SSF48613">
    <property type="entry name" value="Heme oxygenase-like"/>
    <property type="match status" value="1"/>
</dbReference>
<dbReference type="GO" id="GO:0050334">
    <property type="term" value="F:thiaminase activity"/>
    <property type="evidence" value="ECO:0007669"/>
    <property type="project" value="UniProtKB-UniRule"/>
</dbReference>
<dbReference type="RefSeq" id="WP_165884489.1">
    <property type="nucleotide sequence ID" value="NZ_CP035810.1"/>
</dbReference>
<comment type="function">
    <text evidence="2">Catalyzes an amino-pyrimidine hydrolysis reaction at the C5' of the pyrimidine moiety of thiamine compounds, a reaction that is part of a thiamine salvage pathway. Thus, catalyzes the conversion of 4-amino-5-aminomethyl-2-methylpyrimidine to 4-amino-5-hydroxymethyl-2-methylpyrimidine (HMP).</text>
</comment>
<feature type="domain" description="Thiaminase-2/PQQC" evidence="5">
    <location>
        <begin position="28"/>
        <end position="227"/>
    </location>
</feature>
<feature type="binding site" evidence="4">
    <location>
        <position position="149"/>
    </location>
    <ligand>
        <name>substrate</name>
    </ligand>
</feature>
<dbReference type="EC" id="3.5.99.2" evidence="2"/>
<evidence type="ECO:0000256" key="1">
    <source>
        <dbReference type="ARBA" id="ARBA00004948"/>
    </source>
</evidence>
<dbReference type="Gene3D" id="1.20.910.10">
    <property type="entry name" value="Heme oxygenase-like"/>
    <property type="match status" value="1"/>
</dbReference>
<evidence type="ECO:0000256" key="3">
    <source>
        <dbReference type="PIRSR" id="PIRSR003170-1"/>
    </source>
</evidence>
<keyword evidence="2" id="KW-0378">Hydrolase</keyword>
<dbReference type="InterPro" id="IPR026285">
    <property type="entry name" value="TenA_E"/>
</dbReference>
<evidence type="ECO:0000259" key="5">
    <source>
        <dbReference type="Pfam" id="PF03070"/>
    </source>
</evidence>
<dbReference type="InterPro" id="IPR004305">
    <property type="entry name" value="Thiaminase-2/PQQC"/>
</dbReference>
<comment type="pathway">
    <text evidence="1 2">Cofactor biosynthesis; thiamine diphosphate biosynthesis.</text>
</comment>
<dbReference type="PANTHER" id="PTHR43198">
    <property type="entry name" value="BIFUNCTIONAL TH2 PROTEIN"/>
    <property type="match status" value="1"/>
</dbReference>
<dbReference type="PANTHER" id="PTHR43198:SF2">
    <property type="entry name" value="SI:CH1073-67J19.1-RELATED"/>
    <property type="match status" value="1"/>
</dbReference>
<dbReference type="PIRSF" id="PIRSF003170">
    <property type="entry name" value="Pet18p"/>
    <property type="match status" value="1"/>
</dbReference>
<reference evidence="6 7" key="1">
    <citation type="submission" date="2019-02" db="EMBL/GenBank/DDBJ databases">
        <title>Complete Genome Sequence and Methylome Analysis of Brevibacterium luteolum NEB1784.</title>
        <authorList>
            <person name="Fomenkov A."/>
            <person name="Roberts R.J."/>
        </authorList>
    </citation>
    <scope>NUCLEOTIDE SEQUENCE [LARGE SCALE GENOMIC DNA]</scope>
    <source>
        <strain evidence="6 7">NEB1784</strain>
    </source>
</reference>
<comment type="similarity">
    <text evidence="2">Belongs to the TenA family.</text>
</comment>
<name>A0A6G8KZV9_9MICO</name>
<dbReference type="AlphaFoldDB" id="A0A6G8KZV9"/>
<gene>
    <name evidence="6" type="ORF">EW640_13155</name>
</gene>
<feature type="binding site" evidence="4">
    <location>
        <position position="95"/>
    </location>
    <ligand>
        <name>substrate</name>
    </ligand>
</feature>
<dbReference type="InterPro" id="IPR050967">
    <property type="entry name" value="Thiamine_Salvage_TenA"/>
</dbReference>
<dbReference type="CDD" id="cd19358">
    <property type="entry name" value="TenA_E_Spr0628-like"/>
    <property type="match status" value="1"/>
</dbReference>
<dbReference type="InterPro" id="IPR016084">
    <property type="entry name" value="Haem_Oase-like_multi-hlx"/>
</dbReference>
<sequence>MTQIQTTIHVPADSPVGRLRLGDSAGQWDAAVGHRFVDELFAGTIDDAVLAGYLVQDYQFFDAFLSMLGGCVAHADRLESKLRFAAQLGMLAADEDGYFQQAFTQLGVSEDEWRSPQLSRAAAGFQAEMYDAVEQANYADLLVMLVIAEWLYLDWGEREAPIPGRYVHSEWIELHRGEAFSSWCQFLVDELNRVWPAAEADGRAAELTARWNRTVALELDFFDVTYEGRNG</sequence>
<dbReference type="Pfam" id="PF03070">
    <property type="entry name" value="TENA_THI-4"/>
    <property type="match status" value="1"/>
</dbReference>
<dbReference type="EMBL" id="CP035810">
    <property type="protein sequence ID" value="QIN30105.1"/>
    <property type="molecule type" value="Genomic_DNA"/>
</dbReference>
<organism evidence="6 7">
    <name type="scientific">Brevibacterium luteolum</name>
    <dbReference type="NCBI Taxonomy" id="199591"/>
    <lineage>
        <taxon>Bacteria</taxon>
        <taxon>Bacillati</taxon>
        <taxon>Actinomycetota</taxon>
        <taxon>Actinomycetes</taxon>
        <taxon>Micrococcales</taxon>
        <taxon>Brevibacteriaceae</taxon>
        <taxon>Brevibacterium</taxon>
    </lineage>
</organism>
<comment type="catalytic activity">
    <reaction evidence="2">
        <text>4-amino-5-aminomethyl-2-methylpyrimidine + H2O = 4-amino-5-hydroxymethyl-2-methylpyrimidine + NH4(+)</text>
        <dbReference type="Rhea" id="RHEA:31799"/>
        <dbReference type="ChEBI" id="CHEBI:15377"/>
        <dbReference type="ChEBI" id="CHEBI:16892"/>
        <dbReference type="ChEBI" id="CHEBI:28938"/>
        <dbReference type="ChEBI" id="CHEBI:63416"/>
        <dbReference type="EC" id="3.5.99.2"/>
    </reaction>
</comment>